<protein>
    <submittedName>
        <fullName evidence="2">Uncharacterized protein</fullName>
    </submittedName>
</protein>
<accession>A0A8S5NEE1</accession>
<name>A0A8S5NEE1_9CAUD</name>
<proteinExistence type="predicted"/>
<feature type="compositionally biased region" description="Low complexity" evidence="1">
    <location>
        <begin position="43"/>
        <end position="56"/>
    </location>
</feature>
<evidence type="ECO:0000313" key="2">
    <source>
        <dbReference type="EMBL" id="DAD92812.1"/>
    </source>
</evidence>
<feature type="compositionally biased region" description="Pro residues" evidence="1">
    <location>
        <begin position="57"/>
        <end position="72"/>
    </location>
</feature>
<organism evidence="2">
    <name type="scientific">Podoviridae sp. ctFkM10</name>
    <dbReference type="NCBI Taxonomy" id="2826548"/>
    <lineage>
        <taxon>Viruses</taxon>
        <taxon>Duplodnaviria</taxon>
        <taxon>Heunggongvirae</taxon>
        <taxon>Uroviricota</taxon>
        <taxon>Caudoviricetes</taxon>
    </lineage>
</organism>
<sequence>MFKPEEILTLAKAGFTAQQIAGLSMVANQPVPTPAQPVPTPAQPVTTPAQTVLTPAQPVPTPAQPVPTPAQPVDPVLAELQKLTGLVQGSNIMNVNQPKVQTPEEILAEIINPAPKGDK</sequence>
<evidence type="ECO:0000256" key="1">
    <source>
        <dbReference type="SAM" id="MobiDB-lite"/>
    </source>
</evidence>
<feature type="region of interest" description="Disordered" evidence="1">
    <location>
        <begin position="32"/>
        <end position="72"/>
    </location>
</feature>
<feature type="compositionally biased region" description="Pro residues" evidence="1">
    <location>
        <begin position="32"/>
        <end position="42"/>
    </location>
</feature>
<reference evidence="2" key="1">
    <citation type="journal article" date="2021" name="Proc. Natl. Acad. Sci. U.S.A.">
        <title>A Catalog of Tens of Thousands of Viruses from Human Metagenomes Reveals Hidden Associations with Chronic Diseases.</title>
        <authorList>
            <person name="Tisza M.J."/>
            <person name="Buck C.B."/>
        </authorList>
    </citation>
    <scope>NUCLEOTIDE SEQUENCE</scope>
    <source>
        <strain evidence="2">CtFkM10</strain>
    </source>
</reference>
<dbReference type="EMBL" id="BK015145">
    <property type="protein sequence ID" value="DAD92812.1"/>
    <property type="molecule type" value="Genomic_DNA"/>
</dbReference>